<proteinExistence type="predicted"/>
<feature type="region of interest" description="Disordered" evidence="4">
    <location>
        <begin position="243"/>
        <end position="271"/>
    </location>
</feature>
<dbReference type="Proteomes" id="UP001162156">
    <property type="component" value="Unassembled WGS sequence"/>
</dbReference>
<dbReference type="PANTHER" id="PTHR14247">
    <property type="entry name" value="BREAST CANCER ANTI-ESTROGEN RESISTANCE PROTEIN 3 HOMOLOG-LIKE PROTEIN"/>
    <property type="match status" value="1"/>
</dbReference>
<keyword evidence="2" id="KW-0344">Guanine-nucleotide releasing factor</keyword>
<dbReference type="SMART" id="SM00147">
    <property type="entry name" value="RasGEF"/>
    <property type="match status" value="1"/>
</dbReference>
<dbReference type="InterPro" id="IPR051853">
    <property type="entry name" value="SH2-Ras-GEF_adapter"/>
</dbReference>
<evidence type="ECO:0000256" key="3">
    <source>
        <dbReference type="PROSITE-ProRule" id="PRU00191"/>
    </source>
</evidence>
<feature type="compositionally biased region" description="Polar residues" evidence="4">
    <location>
        <begin position="261"/>
        <end position="271"/>
    </location>
</feature>
<dbReference type="SUPFAM" id="SSF48366">
    <property type="entry name" value="Ras GEF"/>
    <property type="match status" value="1"/>
</dbReference>
<dbReference type="InterPro" id="IPR023578">
    <property type="entry name" value="Ras_GEF_dom_sf"/>
</dbReference>
<feature type="compositionally biased region" description="Basic and acidic residues" evidence="4">
    <location>
        <begin position="308"/>
        <end position="322"/>
    </location>
</feature>
<evidence type="ECO:0000256" key="1">
    <source>
        <dbReference type="ARBA" id="ARBA00022999"/>
    </source>
</evidence>
<keyword evidence="1 3" id="KW-0727">SH2 domain</keyword>
<dbReference type="FunFam" id="3.30.505.10:FF:000013">
    <property type="entry name" value="SH2 domain-containing protein 3C isoform X1"/>
    <property type="match status" value="1"/>
</dbReference>
<dbReference type="Pfam" id="PF00017">
    <property type="entry name" value="SH2"/>
    <property type="match status" value="1"/>
</dbReference>
<feature type="region of interest" description="Disordered" evidence="4">
    <location>
        <begin position="286"/>
        <end position="326"/>
    </location>
</feature>
<dbReference type="SMART" id="SM00252">
    <property type="entry name" value="SH2"/>
    <property type="match status" value="1"/>
</dbReference>
<dbReference type="PANTHER" id="PTHR14247:SF8">
    <property type="entry name" value="RAS-GEF DOMAIN-CONTAINING PROTEIN"/>
    <property type="match status" value="1"/>
</dbReference>
<feature type="compositionally biased region" description="Polar residues" evidence="4">
    <location>
        <begin position="151"/>
        <end position="163"/>
    </location>
</feature>
<evidence type="ECO:0000313" key="8">
    <source>
        <dbReference type="Proteomes" id="UP001162156"/>
    </source>
</evidence>
<dbReference type="PROSITE" id="PS50001">
    <property type="entry name" value="SH2"/>
    <property type="match status" value="1"/>
</dbReference>
<dbReference type="Gene3D" id="1.10.840.10">
    <property type="entry name" value="Ras guanine-nucleotide exchange factors catalytic domain"/>
    <property type="match status" value="1"/>
</dbReference>
<dbReference type="InterPro" id="IPR036860">
    <property type="entry name" value="SH2_dom_sf"/>
</dbReference>
<feature type="compositionally biased region" description="Polar residues" evidence="4">
    <location>
        <begin position="198"/>
        <end position="214"/>
    </location>
</feature>
<dbReference type="InterPro" id="IPR044102">
    <property type="entry name" value="SH2_SHEP1/BCAR3/NSP1"/>
</dbReference>
<sequence length="705" mass="79197">MEPMADPSMNAAELRKALEWELSLDSRDLRSHAWYHGAIPRARAEDIVREEGGFLVRDCTSQPGNYVLTCRTKTHPLHFVINKIILQPDTVYERVQYQFEEDAFDTVPDLITFYVGSGKPITIASGARIQFPKNRMYPLSFYASKYPTPLPQSRLTSPATTPVGQYRHSPLQPYRPSSSPTRPSRDGPPRLPSKKQRSQSLTPNEVNRISQEKCNSADGVIQSPLMTRSAGADSINAGLKFSTHSLPRNPHNKLSLSSSSNTLGRNCRITSDSTLSPCAERRFFNENDSGLSESPPPKPSRVPSLVRTESKDSDVTDGRHSLDSGFLTHGSLQRVTSYHASGSDSGNGSGDSALKSSTTLKNFDIDWLAAEEKLLQLRQPELDLSSRFDIENFQTLLLPVNENKPLDAQALRRIKMTLFESGPRILANHLTRTDLDLIFCKSEKDSIKSRLTSGVVMCAMPYGHQFRLDLIERTECLKLLVAVTILTCADESERTETLNKWIEIAIDTKTALGNLFGFCGIMLGLCLPQIEKLDSTWHMLRQKYTDSAFNFEAKLRPTLKNMNSCSNPQAPNTTIPHLLPLILLLERNLEDFLMPNEQSQLSQSCLGLWESNSQDFGLSTLLSHMETARKYMELSPTYQRNAEIVLGEARVDELTLDIFKTEFQLKFLWGSRGAFASANERHTKFEQVLTVMAEKYCDLKCETEV</sequence>
<dbReference type="EMBL" id="JANEYF010001313">
    <property type="protein sequence ID" value="KAJ8964798.1"/>
    <property type="molecule type" value="Genomic_DNA"/>
</dbReference>
<dbReference type="PRINTS" id="PR00401">
    <property type="entry name" value="SH2DOMAIN"/>
</dbReference>
<dbReference type="Pfam" id="PF00617">
    <property type="entry name" value="RasGEF"/>
    <property type="match status" value="1"/>
</dbReference>
<dbReference type="GO" id="GO:0007264">
    <property type="term" value="P:small GTPase-mediated signal transduction"/>
    <property type="evidence" value="ECO:0007669"/>
    <property type="project" value="InterPro"/>
</dbReference>
<name>A0AAV8ZLF1_9CUCU</name>
<dbReference type="InterPro" id="IPR036964">
    <property type="entry name" value="RASGEF_cat_dom_sf"/>
</dbReference>
<dbReference type="InterPro" id="IPR001895">
    <property type="entry name" value="RASGEF_cat_dom"/>
</dbReference>
<feature type="domain" description="SH2" evidence="5">
    <location>
        <begin position="34"/>
        <end position="133"/>
    </location>
</feature>
<feature type="domain" description="Ras-GEF" evidence="6">
    <location>
        <begin position="422"/>
        <end position="668"/>
    </location>
</feature>
<evidence type="ECO:0000259" key="5">
    <source>
        <dbReference type="PROSITE" id="PS50001"/>
    </source>
</evidence>
<dbReference type="Gene3D" id="3.30.505.10">
    <property type="entry name" value="SH2 domain"/>
    <property type="match status" value="1"/>
</dbReference>
<evidence type="ECO:0000259" key="6">
    <source>
        <dbReference type="PROSITE" id="PS50009"/>
    </source>
</evidence>
<evidence type="ECO:0000256" key="4">
    <source>
        <dbReference type="SAM" id="MobiDB-lite"/>
    </source>
</evidence>
<dbReference type="PROSITE" id="PS50009">
    <property type="entry name" value="RASGEF_CAT"/>
    <property type="match status" value="1"/>
</dbReference>
<organism evidence="7 8">
    <name type="scientific">Rhamnusium bicolor</name>
    <dbReference type="NCBI Taxonomy" id="1586634"/>
    <lineage>
        <taxon>Eukaryota</taxon>
        <taxon>Metazoa</taxon>
        <taxon>Ecdysozoa</taxon>
        <taxon>Arthropoda</taxon>
        <taxon>Hexapoda</taxon>
        <taxon>Insecta</taxon>
        <taxon>Pterygota</taxon>
        <taxon>Neoptera</taxon>
        <taxon>Endopterygota</taxon>
        <taxon>Coleoptera</taxon>
        <taxon>Polyphaga</taxon>
        <taxon>Cucujiformia</taxon>
        <taxon>Chrysomeloidea</taxon>
        <taxon>Cerambycidae</taxon>
        <taxon>Lepturinae</taxon>
        <taxon>Rhagiini</taxon>
        <taxon>Rhamnusium</taxon>
    </lineage>
</organism>
<dbReference type="GO" id="GO:0005085">
    <property type="term" value="F:guanyl-nucleotide exchange factor activity"/>
    <property type="evidence" value="ECO:0007669"/>
    <property type="project" value="UniProtKB-KW"/>
</dbReference>
<dbReference type="InterPro" id="IPR000980">
    <property type="entry name" value="SH2"/>
</dbReference>
<comment type="caution">
    <text evidence="7">The sequence shown here is derived from an EMBL/GenBank/DDBJ whole genome shotgun (WGS) entry which is preliminary data.</text>
</comment>
<evidence type="ECO:0008006" key="9">
    <source>
        <dbReference type="Google" id="ProtNLM"/>
    </source>
</evidence>
<dbReference type="SUPFAM" id="SSF55550">
    <property type="entry name" value="SH2 domain"/>
    <property type="match status" value="1"/>
</dbReference>
<dbReference type="GO" id="GO:0001784">
    <property type="term" value="F:phosphotyrosine residue binding"/>
    <property type="evidence" value="ECO:0007669"/>
    <property type="project" value="InterPro"/>
</dbReference>
<dbReference type="AlphaFoldDB" id="A0AAV8ZLF1"/>
<protein>
    <recommendedName>
        <fullName evidence="9">Breast cancer anti-estrogen resistance protein 3 homolog</fullName>
    </recommendedName>
</protein>
<gene>
    <name evidence="7" type="ORF">NQ314_004605</name>
</gene>
<dbReference type="CDD" id="cd10337">
    <property type="entry name" value="SH2_BCAR3"/>
    <property type="match status" value="1"/>
</dbReference>
<feature type="region of interest" description="Disordered" evidence="4">
    <location>
        <begin position="150"/>
        <end position="222"/>
    </location>
</feature>
<evidence type="ECO:0000256" key="2">
    <source>
        <dbReference type="PROSITE-ProRule" id="PRU00168"/>
    </source>
</evidence>
<accession>A0AAV8ZLF1</accession>
<evidence type="ECO:0000313" key="7">
    <source>
        <dbReference type="EMBL" id="KAJ8964798.1"/>
    </source>
</evidence>
<dbReference type="FunFam" id="1.10.840.10:FF:000015">
    <property type="entry name" value="Uncharacterized protein, isoform A"/>
    <property type="match status" value="1"/>
</dbReference>
<keyword evidence="8" id="KW-1185">Reference proteome</keyword>
<reference evidence="7" key="1">
    <citation type="journal article" date="2023" name="Insect Mol. Biol.">
        <title>Genome sequencing provides insights into the evolution of gene families encoding plant cell wall-degrading enzymes in longhorned beetles.</title>
        <authorList>
            <person name="Shin N.R."/>
            <person name="Okamura Y."/>
            <person name="Kirsch R."/>
            <person name="Pauchet Y."/>
        </authorList>
    </citation>
    <scope>NUCLEOTIDE SEQUENCE</scope>
    <source>
        <strain evidence="7">RBIC_L_NR</strain>
    </source>
</reference>